<evidence type="ECO:0000313" key="3">
    <source>
        <dbReference type="Proteomes" id="UP000078240"/>
    </source>
</evidence>
<dbReference type="Proteomes" id="UP000078240">
    <property type="component" value="Unassembled WGS sequence"/>
</dbReference>
<evidence type="ECO:0000256" key="1">
    <source>
        <dbReference type="SAM" id="MobiDB-lite"/>
    </source>
</evidence>
<name>A0A179HEQ5_PURLI</name>
<reference evidence="2 3" key="1">
    <citation type="submission" date="2016-01" db="EMBL/GenBank/DDBJ databases">
        <title>Biosynthesis of antibiotic leucinostatins and their inhibition on Phytophthora in bio-control Purpureocillium lilacinum.</title>
        <authorList>
            <person name="Wang G."/>
            <person name="Liu Z."/>
            <person name="Lin R."/>
            <person name="Li E."/>
            <person name="Mao Z."/>
            <person name="Ling J."/>
            <person name="Yin W."/>
            <person name="Xie B."/>
        </authorList>
    </citation>
    <scope>NUCLEOTIDE SEQUENCE [LARGE SCALE GENOMIC DNA]</scope>
    <source>
        <strain evidence="2">PLBJ-1</strain>
    </source>
</reference>
<dbReference type="EMBL" id="LSBH01000001">
    <property type="protein sequence ID" value="OAQ87973.1"/>
    <property type="molecule type" value="Genomic_DNA"/>
</dbReference>
<feature type="region of interest" description="Disordered" evidence="1">
    <location>
        <begin position="67"/>
        <end position="94"/>
    </location>
</feature>
<dbReference type="AlphaFoldDB" id="A0A179HEQ5"/>
<accession>A0A179HEQ5</accession>
<feature type="compositionally biased region" description="Polar residues" evidence="1">
    <location>
        <begin position="67"/>
        <end position="78"/>
    </location>
</feature>
<gene>
    <name evidence="2" type="ORF">VFPBJ_02014</name>
</gene>
<proteinExistence type="predicted"/>
<evidence type="ECO:0000313" key="2">
    <source>
        <dbReference type="EMBL" id="OAQ87973.1"/>
    </source>
</evidence>
<comment type="caution">
    <text evidence="2">The sequence shown here is derived from an EMBL/GenBank/DDBJ whole genome shotgun (WGS) entry which is preliminary data.</text>
</comment>
<organism evidence="2 3">
    <name type="scientific">Purpureocillium lilacinum</name>
    <name type="common">Paecilomyces lilacinus</name>
    <dbReference type="NCBI Taxonomy" id="33203"/>
    <lineage>
        <taxon>Eukaryota</taxon>
        <taxon>Fungi</taxon>
        <taxon>Dikarya</taxon>
        <taxon>Ascomycota</taxon>
        <taxon>Pezizomycotina</taxon>
        <taxon>Sordariomycetes</taxon>
        <taxon>Hypocreomycetidae</taxon>
        <taxon>Hypocreales</taxon>
        <taxon>Ophiocordycipitaceae</taxon>
        <taxon>Purpureocillium</taxon>
    </lineage>
</organism>
<protein>
    <submittedName>
        <fullName evidence="2">Uncharacterized protein</fullName>
    </submittedName>
</protein>
<sequence>MGRHDRFWATLVYVPAMGSTLHGWNTACHTRMLKLPSQEQRLQTGYIDLKQPSVPFSHLVRLYDQSSQRKPFENNTPFRSKVGPSASSRNPDAQYELLTRGRAFS</sequence>